<dbReference type="GO" id="GO:0046872">
    <property type="term" value="F:metal ion binding"/>
    <property type="evidence" value="ECO:0007669"/>
    <property type="project" value="UniProtKB-KW"/>
</dbReference>
<keyword evidence="10 13" id="KW-1133">Transmembrane helix</keyword>
<dbReference type="PANTHER" id="PTHR35864">
    <property type="entry name" value="ZINC METALLOPROTEASE MJ0611-RELATED"/>
    <property type="match status" value="1"/>
</dbReference>
<protein>
    <recommendedName>
        <fullName evidence="15">Peptidase M50 domain-containing protein</fullName>
    </recommendedName>
</protein>
<keyword evidence="12 13" id="KW-0472">Membrane</keyword>
<gene>
    <name evidence="14" type="ORF">LCGC14_0904490</name>
</gene>
<comment type="similarity">
    <text evidence="3">Belongs to the peptidase M50B family.</text>
</comment>
<dbReference type="InterPro" id="IPR044537">
    <property type="entry name" value="Rip2-like"/>
</dbReference>
<feature type="transmembrane region" description="Helical" evidence="13">
    <location>
        <begin position="6"/>
        <end position="23"/>
    </location>
</feature>
<keyword evidence="9" id="KW-0862">Zinc</keyword>
<dbReference type="GO" id="GO:0006508">
    <property type="term" value="P:proteolysis"/>
    <property type="evidence" value="ECO:0007669"/>
    <property type="project" value="UniProtKB-KW"/>
</dbReference>
<dbReference type="InterPro" id="IPR052348">
    <property type="entry name" value="Metallopeptidase_M50B"/>
</dbReference>
<evidence type="ECO:0000256" key="5">
    <source>
        <dbReference type="ARBA" id="ARBA00022670"/>
    </source>
</evidence>
<dbReference type="AlphaFoldDB" id="A0A0F9PG67"/>
<evidence type="ECO:0000256" key="1">
    <source>
        <dbReference type="ARBA" id="ARBA00001947"/>
    </source>
</evidence>
<dbReference type="EMBL" id="LAZR01002966">
    <property type="protein sequence ID" value="KKN23492.1"/>
    <property type="molecule type" value="Genomic_DNA"/>
</dbReference>
<comment type="caution">
    <text evidence="14">The sequence shown here is derived from an EMBL/GenBank/DDBJ whole genome shotgun (WGS) entry which is preliminary data.</text>
</comment>
<evidence type="ECO:0000256" key="3">
    <source>
        <dbReference type="ARBA" id="ARBA00007931"/>
    </source>
</evidence>
<keyword evidence="4" id="KW-1003">Cell membrane</keyword>
<feature type="non-terminal residue" evidence="14">
    <location>
        <position position="98"/>
    </location>
</feature>
<evidence type="ECO:0000256" key="11">
    <source>
        <dbReference type="ARBA" id="ARBA00023049"/>
    </source>
</evidence>
<evidence type="ECO:0000256" key="2">
    <source>
        <dbReference type="ARBA" id="ARBA00004651"/>
    </source>
</evidence>
<dbReference type="PANTHER" id="PTHR35864:SF1">
    <property type="entry name" value="ZINC METALLOPROTEASE YWHC-RELATED"/>
    <property type="match status" value="1"/>
</dbReference>
<evidence type="ECO:0008006" key="15">
    <source>
        <dbReference type="Google" id="ProtNLM"/>
    </source>
</evidence>
<dbReference type="GO" id="GO:0005886">
    <property type="term" value="C:plasma membrane"/>
    <property type="evidence" value="ECO:0007669"/>
    <property type="project" value="UniProtKB-SubCell"/>
</dbReference>
<name>A0A0F9PG67_9ZZZZ</name>
<evidence type="ECO:0000256" key="8">
    <source>
        <dbReference type="ARBA" id="ARBA00022801"/>
    </source>
</evidence>
<evidence type="ECO:0000256" key="4">
    <source>
        <dbReference type="ARBA" id="ARBA00022475"/>
    </source>
</evidence>
<comment type="subcellular location">
    <subcellularLocation>
        <location evidence="2">Cell membrane</location>
        <topology evidence="2">Multi-pass membrane protein</topology>
    </subcellularLocation>
</comment>
<evidence type="ECO:0000256" key="6">
    <source>
        <dbReference type="ARBA" id="ARBA00022692"/>
    </source>
</evidence>
<evidence type="ECO:0000256" key="12">
    <source>
        <dbReference type="ARBA" id="ARBA00023136"/>
    </source>
</evidence>
<keyword evidence="8" id="KW-0378">Hydrolase</keyword>
<evidence type="ECO:0000256" key="9">
    <source>
        <dbReference type="ARBA" id="ARBA00022833"/>
    </source>
</evidence>
<keyword evidence="5" id="KW-0645">Protease</keyword>
<accession>A0A0F9PG67</accession>
<keyword evidence="11" id="KW-0482">Metalloprotease</keyword>
<evidence type="ECO:0000256" key="13">
    <source>
        <dbReference type="SAM" id="Phobius"/>
    </source>
</evidence>
<evidence type="ECO:0000256" key="10">
    <source>
        <dbReference type="ARBA" id="ARBA00022989"/>
    </source>
</evidence>
<sequence length="98" mass="10330">MLDVSMLYGIGLLAVPVMLSLTLHEWGHARTALAFGDPTAASLGRTSLNPLRHLDLLGTICLLFGPVGWAKPVPVDSTRLRPARIGDICVSLAGVGID</sequence>
<proteinExistence type="inferred from homology"/>
<comment type="cofactor">
    <cofactor evidence="1">
        <name>Zn(2+)</name>
        <dbReference type="ChEBI" id="CHEBI:29105"/>
    </cofactor>
</comment>
<organism evidence="14">
    <name type="scientific">marine sediment metagenome</name>
    <dbReference type="NCBI Taxonomy" id="412755"/>
    <lineage>
        <taxon>unclassified sequences</taxon>
        <taxon>metagenomes</taxon>
        <taxon>ecological metagenomes</taxon>
    </lineage>
</organism>
<keyword evidence="6 13" id="KW-0812">Transmembrane</keyword>
<dbReference type="GO" id="GO:0008237">
    <property type="term" value="F:metallopeptidase activity"/>
    <property type="evidence" value="ECO:0007669"/>
    <property type="project" value="UniProtKB-KW"/>
</dbReference>
<keyword evidence="7" id="KW-0479">Metal-binding</keyword>
<evidence type="ECO:0000256" key="7">
    <source>
        <dbReference type="ARBA" id="ARBA00022723"/>
    </source>
</evidence>
<evidence type="ECO:0000313" key="14">
    <source>
        <dbReference type="EMBL" id="KKN23492.1"/>
    </source>
</evidence>
<dbReference type="CDD" id="cd06158">
    <property type="entry name" value="S2P-M50_like_1"/>
    <property type="match status" value="1"/>
</dbReference>
<reference evidence="14" key="1">
    <citation type="journal article" date="2015" name="Nature">
        <title>Complex archaea that bridge the gap between prokaryotes and eukaryotes.</title>
        <authorList>
            <person name="Spang A."/>
            <person name="Saw J.H."/>
            <person name="Jorgensen S.L."/>
            <person name="Zaremba-Niedzwiedzka K."/>
            <person name="Martijn J."/>
            <person name="Lind A.E."/>
            <person name="van Eijk R."/>
            <person name="Schleper C."/>
            <person name="Guy L."/>
            <person name="Ettema T.J."/>
        </authorList>
    </citation>
    <scope>NUCLEOTIDE SEQUENCE</scope>
</reference>